<reference evidence="2" key="1">
    <citation type="journal article" date="2019" name="Int. J. Syst. Evol. Microbiol.">
        <title>The Global Catalogue of Microorganisms (GCM) 10K type strain sequencing project: providing services to taxonomists for standard genome sequencing and annotation.</title>
        <authorList>
            <consortium name="The Broad Institute Genomics Platform"/>
            <consortium name="The Broad Institute Genome Sequencing Center for Infectious Disease"/>
            <person name="Wu L."/>
            <person name="Ma J."/>
        </authorList>
    </citation>
    <scope>NUCLEOTIDE SEQUENCE [LARGE SCALE GENOMIC DNA]</scope>
    <source>
        <strain evidence="2">KCTC 22671</strain>
    </source>
</reference>
<dbReference type="SUPFAM" id="SSF56935">
    <property type="entry name" value="Porins"/>
    <property type="match status" value="1"/>
</dbReference>
<keyword evidence="2" id="KW-1185">Reference proteome</keyword>
<gene>
    <name evidence="1" type="ORF">ACFS5J_08020</name>
</gene>
<evidence type="ECO:0000313" key="2">
    <source>
        <dbReference type="Proteomes" id="UP001597534"/>
    </source>
</evidence>
<protein>
    <recommendedName>
        <fullName evidence="3">Long-chain fatty acid transport protein</fullName>
    </recommendedName>
</protein>
<organism evidence="1 2">
    <name type="scientific">Flavobacterium chuncheonense</name>
    <dbReference type="NCBI Taxonomy" id="2026653"/>
    <lineage>
        <taxon>Bacteria</taxon>
        <taxon>Pseudomonadati</taxon>
        <taxon>Bacteroidota</taxon>
        <taxon>Flavobacteriia</taxon>
        <taxon>Flavobacteriales</taxon>
        <taxon>Flavobacteriaceae</taxon>
        <taxon>Flavobacterium</taxon>
    </lineage>
</organism>
<name>A0ABW5YLU0_9FLAO</name>
<dbReference type="RefSeq" id="WP_379811570.1">
    <property type="nucleotide sequence ID" value="NZ_JBHUPC010000013.1"/>
</dbReference>
<evidence type="ECO:0000313" key="1">
    <source>
        <dbReference type="EMBL" id="MFD2891953.1"/>
    </source>
</evidence>
<evidence type="ECO:0008006" key="3">
    <source>
        <dbReference type="Google" id="ProtNLM"/>
    </source>
</evidence>
<comment type="caution">
    <text evidence="1">The sequence shown here is derived from an EMBL/GenBank/DDBJ whole genome shotgun (WGS) entry which is preliminary data.</text>
</comment>
<accession>A0ABW5YLU0</accession>
<dbReference type="Gene3D" id="2.40.160.60">
    <property type="entry name" value="Outer membrane protein transport protein (OMPP1/FadL/TodX)"/>
    <property type="match status" value="1"/>
</dbReference>
<dbReference type="Proteomes" id="UP001597534">
    <property type="component" value="Unassembled WGS sequence"/>
</dbReference>
<sequence>MTKKVIAILSLFMGLVGYSQENTASPYSAFGIGEVRFRGTEAEKAMGSLAITGDSITVNLLNPASYSHLKLTNFSIGGTSTFSNLKNNINSENAKRTGIDYLNVGIPMGKFGATLGLMPYSSVGYKISNTTTENDLERTKRFSGDGYINKVYLGGAYSFNKNLSFGLNFEYNFGNIENKIVESITNVQLATRELNESSIKGISVKAGFLYNRKLNEKLDFYSGITYQPKSKLNTDNDRTLSTVTFSASGNELVVDQGDTYSNESKLIIPSRFSFGGGIGERNKWLLGADIALLNSKDQTNRLENTLSEYKNGQTYAIGGYYIPDYDSFTNYFKRVIYRAGFRYEKTGLIVNSEDINNYGMNFGFGFPLGTSKLDLGLEFGKRGTTNSNLIQENYFNLSIGLSISDKWFRKVLID</sequence>
<dbReference type="EMBL" id="JBHUPC010000013">
    <property type="protein sequence ID" value="MFD2891953.1"/>
    <property type="molecule type" value="Genomic_DNA"/>
</dbReference>
<proteinExistence type="predicted"/>